<dbReference type="AlphaFoldDB" id="A0A6J2JF34"/>
<protein>
    <submittedName>
        <fullName evidence="3">Spherulin-2A-like</fullName>
    </submittedName>
</protein>
<dbReference type="GeneID" id="114241141"/>
<dbReference type="Proteomes" id="UP000504629">
    <property type="component" value="Unplaced"/>
</dbReference>
<keyword evidence="1" id="KW-0732">Signal</keyword>
<proteinExistence type="predicted"/>
<evidence type="ECO:0000256" key="1">
    <source>
        <dbReference type="SAM" id="SignalP"/>
    </source>
</evidence>
<feature type="chain" id="PRO_5026717310" evidence="1">
    <location>
        <begin position="16"/>
        <end position="292"/>
    </location>
</feature>
<organism evidence="2 3">
    <name type="scientific">Bombyx mandarina</name>
    <name type="common">Wild silk moth</name>
    <name type="synonym">Wild silkworm</name>
    <dbReference type="NCBI Taxonomy" id="7092"/>
    <lineage>
        <taxon>Eukaryota</taxon>
        <taxon>Metazoa</taxon>
        <taxon>Ecdysozoa</taxon>
        <taxon>Arthropoda</taxon>
        <taxon>Hexapoda</taxon>
        <taxon>Insecta</taxon>
        <taxon>Pterygota</taxon>
        <taxon>Neoptera</taxon>
        <taxon>Endopterygota</taxon>
        <taxon>Lepidoptera</taxon>
        <taxon>Glossata</taxon>
        <taxon>Ditrysia</taxon>
        <taxon>Bombycoidea</taxon>
        <taxon>Bombycidae</taxon>
        <taxon>Bombycinae</taxon>
        <taxon>Bombyx</taxon>
    </lineage>
</organism>
<dbReference type="KEGG" id="bman:114241141"/>
<accession>A0A6J2JF34</accession>
<feature type="signal peptide" evidence="1">
    <location>
        <begin position="1"/>
        <end position="15"/>
    </location>
</feature>
<name>A0A6J2JF34_BOMMA</name>
<evidence type="ECO:0000313" key="3">
    <source>
        <dbReference type="RefSeq" id="XP_028027682.1"/>
    </source>
</evidence>
<reference evidence="3" key="1">
    <citation type="submission" date="2025-08" db="UniProtKB">
        <authorList>
            <consortium name="RefSeq"/>
        </authorList>
    </citation>
    <scope>IDENTIFICATION</scope>
    <source>
        <tissue evidence="3">Silk gland</tissue>
    </source>
</reference>
<gene>
    <name evidence="3" type="primary">LOC114241141</name>
</gene>
<dbReference type="RefSeq" id="XP_028027682.1">
    <property type="nucleotide sequence ID" value="XM_028171881.1"/>
</dbReference>
<dbReference type="CDD" id="cd20235">
    <property type="entry name" value="PFM_spherulin-2a-like"/>
    <property type="match status" value="1"/>
</dbReference>
<keyword evidence="2" id="KW-1185">Reference proteome</keyword>
<sequence length="292" mass="32969">MKWILIVTFLESISASIDIEISAELDTNNTKSNHKGELSNRTTSFELFGLSDDKLKSCLKTYMGRVPDKIFFNNSNPWDLYRKYGWNEIVKVVVPKYVDVIKITKQRKSLKERFYYNTNVNKVNFSVSICEKVENSFRVSWNGPVGIEGIINYDIRLATQNRASSFKFNASFGQDSQFTVPITLGHGFCANVTLVPGQLARAELTVDITTVGIQIAYEAYLSGVVALAYDRPHNGHHFWAPNIDHVLYTCGQKNGVTSKQYINISYYDNANLVFLDLNSGITVDAFRVPASE</sequence>
<dbReference type="OrthoDB" id="8122616at2759"/>
<evidence type="ECO:0000313" key="2">
    <source>
        <dbReference type="Proteomes" id="UP000504629"/>
    </source>
</evidence>